<feature type="non-terminal residue" evidence="1">
    <location>
        <position position="1"/>
    </location>
</feature>
<dbReference type="Proteomes" id="UP000699462">
    <property type="component" value="Unassembled WGS sequence"/>
</dbReference>
<organism evidence="1 2">
    <name type="scientific">Paragonimus westermani</name>
    <dbReference type="NCBI Taxonomy" id="34504"/>
    <lineage>
        <taxon>Eukaryota</taxon>
        <taxon>Metazoa</taxon>
        <taxon>Spiralia</taxon>
        <taxon>Lophotrochozoa</taxon>
        <taxon>Platyhelminthes</taxon>
        <taxon>Trematoda</taxon>
        <taxon>Digenea</taxon>
        <taxon>Plagiorchiida</taxon>
        <taxon>Troglotremata</taxon>
        <taxon>Troglotrematidae</taxon>
        <taxon>Paragonimus</taxon>
    </lineage>
</organism>
<dbReference type="AlphaFoldDB" id="A0A8T0D457"/>
<proteinExistence type="predicted"/>
<accession>A0A8T0D457</accession>
<gene>
    <name evidence="1" type="ORF">P879_11843</name>
</gene>
<name>A0A8T0D457_9TREM</name>
<comment type="caution">
    <text evidence="1">The sequence shown here is derived from an EMBL/GenBank/DDBJ whole genome shotgun (WGS) entry which is preliminary data.</text>
</comment>
<evidence type="ECO:0000313" key="1">
    <source>
        <dbReference type="EMBL" id="KAF8562362.1"/>
    </source>
</evidence>
<evidence type="ECO:0000313" key="2">
    <source>
        <dbReference type="Proteomes" id="UP000699462"/>
    </source>
</evidence>
<sequence>MLQKLEQVYGERVWCTPHRGNVNRVIPNTDESAGEHPNSEVSTSTMDTVIKLKFTVHSSDQNQLWQKLFYHGSELHELLPNERLCEWVVNALRYTTGACHEALLTCT</sequence>
<dbReference type="EMBL" id="JTDF01021006">
    <property type="protein sequence ID" value="KAF8562362.1"/>
    <property type="molecule type" value="Genomic_DNA"/>
</dbReference>
<reference evidence="1 2" key="1">
    <citation type="submission" date="2019-07" db="EMBL/GenBank/DDBJ databases">
        <title>Annotation for the trematode Paragonimus westermani.</title>
        <authorList>
            <person name="Choi Y.-J."/>
        </authorList>
    </citation>
    <scope>NUCLEOTIDE SEQUENCE [LARGE SCALE GENOMIC DNA]</scope>
    <source>
        <strain evidence="1">180907_Pwestermani</strain>
    </source>
</reference>
<protein>
    <submittedName>
        <fullName evidence="1">Uncharacterized protein</fullName>
    </submittedName>
</protein>
<keyword evidence="2" id="KW-1185">Reference proteome</keyword>